<feature type="domain" description="Cytochrome c assembly protein" evidence="7">
    <location>
        <begin position="65"/>
        <end position="280"/>
    </location>
</feature>
<keyword evidence="3" id="KW-0201">Cytochrome c-type biogenesis</keyword>
<dbReference type="GO" id="GO:0017004">
    <property type="term" value="P:cytochrome complex assembly"/>
    <property type="evidence" value="ECO:0007669"/>
    <property type="project" value="UniProtKB-KW"/>
</dbReference>
<gene>
    <name evidence="8" type="ORF">EVJ46_02375</name>
</gene>
<feature type="transmembrane region" description="Helical" evidence="6">
    <location>
        <begin position="57"/>
        <end position="82"/>
    </location>
</feature>
<protein>
    <recommendedName>
        <fullName evidence="7">Cytochrome c assembly protein domain-containing protein</fullName>
    </recommendedName>
</protein>
<comment type="subcellular location">
    <subcellularLocation>
        <location evidence="1">Membrane</location>
        <topology evidence="1">Multi-pass membrane protein</topology>
    </subcellularLocation>
</comment>
<organism evidence="8 9">
    <name type="scientific">Acididesulfobacter guangdongensis</name>
    <dbReference type="NCBI Taxonomy" id="2597225"/>
    <lineage>
        <taxon>Bacteria</taxon>
        <taxon>Deltaproteobacteria</taxon>
        <taxon>Candidatus Acidulodesulfobacterales</taxon>
        <taxon>Candidatus Acididesulfobacter</taxon>
    </lineage>
</organism>
<reference evidence="8 9" key="1">
    <citation type="journal article" date="2019" name="ISME J.">
        <title>Insights into ecological role of a new deltaproteobacterial order Candidatus Acidulodesulfobacterales by metagenomics and metatranscriptomics.</title>
        <authorList>
            <person name="Tan S."/>
            <person name="Liu J."/>
            <person name="Fang Y."/>
            <person name="Hedlund B.P."/>
            <person name="Lian Z.H."/>
            <person name="Huang L.Y."/>
            <person name="Li J.T."/>
            <person name="Huang L.N."/>
            <person name="Li W.J."/>
            <person name="Jiang H.C."/>
            <person name="Dong H.L."/>
            <person name="Shu W.S."/>
        </authorList>
    </citation>
    <scope>NUCLEOTIDE SEQUENCE [LARGE SCALE GENOMIC DNA]</scope>
    <source>
        <strain evidence="8">AP2</strain>
    </source>
</reference>
<keyword evidence="5 6" id="KW-0472">Membrane</keyword>
<evidence type="ECO:0000256" key="5">
    <source>
        <dbReference type="ARBA" id="ARBA00023136"/>
    </source>
</evidence>
<accession>A0A519BIK8</accession>
<evidence type="ECO:0000256" key="3">
    <source>
        <dbReference type="ARBA" id="ARBA00022748"/>
    </source>
</evidence>
<feature type="transmembrane region" description="Helical" evidence="6">
    <location>
        <begin position="120"/>
        <end position="149"/>
    </location>
</feature>
<comment type="caution">
    <text evidence="8">The sequence shown here is derived from an EMBL/GenBank/DDBJ whole genome shotgun (WGS) entry which is preliminary data.</text>
</comment>
<dbReference type="AlphaFoldDB" id="A0A519BIK8"/>
<evidence type="ECO:0000256" key="6">
    <source>
        <dbReference type="SAM" id="Phobius"/>
    </source>
</evidence>
<evidence type="ECO:0000259" key="7">
    <source>
        <dbReference type="Pfam" id="PF01578"/>
    </source>
</evidence>
<evidence type="ECO:0000313" key="9">
    <source>
        <dbReference type="Proteomes" id="UP000316562"/>
    </source>
</evidence>
<feature type="transmembrane region" description="Helical" evidence="6">
    <location>
        <begin position="89"/>
        <end position="108"/>
    </location>
</feature>
<evidence type="ECO:0000313" key="8">
    <source>
        <dbReference type="EMBL" id="RZD17097.1"/>
    </source>
</evidence>
<dbReference type="PANTHER" id="PTHR30071:SF1">
    <property type="entry name" value="CYTOCHROME B_B6 PROTEIN-RELATED"/>
    <property type="match status" value="1"/>
</dbReference>
<sequence>MIFKNYYFIPILLFFLSYAVLYIKKNNPYNSFIFLIYFTFVIQSIIVIAGLDKYHFTMIIPIDLMIFFNSWILMLIVILFELLYKAKYIVIYATPIVIAALLISYFAPSMDINTILKVDSWLLIAHIVLILTGDSLFTLAFILSLIYILQERKLKLKKNLKIINSGNKNSSGKNEGRLFNFRRNFNYFNLGKGYNLELLDNMNYQCLKLGFPALTAGIVIGIYLSSALFKSVASVKPIEIISLITWLIYAILLHERVAKGLRGNKAAMLSIAGFIMIILTVGFSLYLFPEFHGLK</sequence>
<keyword evidence="4 6" id="KW-1133">Transmembrane helix</keyword>
<feature type="transmembrane region" description="Helical" evidence="6">
    <location>
        <begin position="6"/>
        <end position="23"/>
    </location>
</feature>
<dbReference type="Proteomes" id="UP000316562">
    <property type="component" value="Unassembled WGS sequence"/>
</dbReference>
<dbReference type="PANTHER" id="PTHR30071">
    <property type="entry name" value="HEME EXPORTER PROTEIN C"/>
    <property type="match status" value="1"/>
</dbReference>
<feature type="transmembrane region" description="Helical" evidence="6">
    <location>
        <begin position="32"/>
        <end position="51"/>
    </location>
</feature>
<evidence type="ECO:0000256" key="4">
    <source>
        <dbReference type="ARBA" id="ARBA00022989"/>
    </source>
</evidence>
<dbReference type="InterPro" id="IPR045062">
    <property type="entry name" value="Cyt_c_biogenesis_CcsA/CcmC"/>
</dbReference>
<evidence type="ECO:0000256" key="2">
    <source>
        <dbReference type="ARBA" id="ARBA00022692"/>
    </source>
</evidence>
<proteinExistence type="predicted"/>
<dbReference type="GO" id="GO:0005886">
    <property type="term" value="C:plasma membrane"/>
    <property type="evidence" value="ECO:0007669"/>
    <property type="project" value="TreeGrafter"/>
</dbReference>
<dbReference type="InterPro" id="IPR002541">
    <property type="entry name" value="Cyt_c_assembly"/>
</dbReference>
<dbReference type="GO" id="GO:0020037">
    <property type="term" value="F:heme binding"/>
    <property type="evidence" value="ECO:0007669"/>
    <property type="project" value="InterPro"/>
</dbReference>
<feature type="transmembrane region" description="Helical" evidence="6">
    <location>
        <begin position="266"/>
        <end position="288"/>
    </location>
</feature>
<feature type="transmembrane region" description="Helical" evidence="6">
    <location>
        <begin position="209"/>
        <end position="229"/>
    </location>
</feature>
<keyword evidence="2 6" id="KW-0812">Transmembrane</keyword>
<name>A0A519BIK8_ACIG2</name>
<dbReference type="Pfam" id="PF01578">
    <property type="entry name" value="Cytochrom_C_asm"/>
    <property type="match status" value="1"/>
</dbReference>
<feature type="transmembrane region" description="Helical" evidence="6">
    <location>
        <begin position="235"/>
        <end position="254"/>
    </location>
</feature>
<evidence type="ECO:0000256" key="1">
    <source>
        <dbReference type="ARBA" id="ARBA00004141"/>
    </source>
</evidence>
<dbReference type="EMBL" id="SGBC01000001">
    <property type="protein sequence ID" value="RZD17097.1"/>
    <property type="molecule type" value="Genomic_DNA"/>
</dbReference>